<proteinExistence type="predicted"/>
<dbReference type="InterPro" id="IPR001375">
    <property type="entry name" value="Peptidase_S9_cat"/>
</dbReference>
<dbReference type="Pfam" id="PF02897">
    <property type="entry name" value="Peptidase_S9_N"/>
    <property type="match status" value="2"/>
</dbReference>
<dbReference type="GO" id="GO:0004252">
    <property type="term" value="F:serine-type endopeptidase activity"/>
    <property type="evidence" value="ECO:0007669"/>
    <property type="project" value="InterPro"/>
</dbReference>
<feature type="compositionally biased region" description="Low complexity" evidence="4">
    <location>
        <begin position="161"/>
        <end position="175"/>
    </location>
</feature>
<organism evidence="7 8">
    <name type="scientific">Nesterenkonia jeotgali</name>
    <dbReference type="NCBI Taxonomy" id="317018"/>
    <lineage>
        <taxon>Bacteria</taxon>
        <taxon>Bacillati</taxon>
        <taxon>Actinomycetota</taxon>
        <taxon>Actinomycetes</taxon>
        <taxon>Micrococcales</taxon>
        <taxon>Micrococcaceae</taxon>
        <taxon>Nesterenkonia</taxon>
    </lineage>
</organism>
<accession>A0A0W8IFB5</accession>
<evidence type="ECO:0000256" key="3">
    <source>
        <dbReference type="ARBA" id="ARBA00022825"/>
    </source>
</evidence>
<dbReference type="OrthoDB" id="9801421at2"/>
<gene>
    <name evidence="7" type="ORF">AVL63_01070</name>
</gene>
<comment type="caution">
    <text evidence="7">The sequence shown here is derived from an EMBL/GenBank/DDBJ whole genome shotgun (WGS) entry which is preliminary data.</text>
</comment>
<dbReference type="Proteomes" id="UP000054023">
    <property type="component" value="Unassembled WGS sequence"/>
</dbReference>
<feature type="domain" description="Peptidase S9A N-terminal" evidence="6">
    <location>
        <begin position="181"/>
        <end position="448"/>
    </location>
</feature>
<dbReference type="GO" id="GO:0070012">
    <property type="term" value="F:oligopeptidase activity"/>
    <property type="evidence" value="ECO:0007669"/>
    <property type="project" value="TreeGrafter"/>
</dbReference>
<evidence type="ECO:0000313" key="8">
    <source>
        <dbReference type="Proteomes" id="UP000054023"/>
    </source>
</evidence>
<dbReference type="InterPro" id="IPR023302">
    <property type="entry name" value="Pept_S9A_N"/>
</dbReference>
<dbReference type="SUPFAM" id="SSF53474">
    <property type="entry name" value="alpha/beta-Hydrolases"/>
    <property type="match status" value="1"/>
</dbReference>
<evidence type="ECO:0000256" key="2">
    <source>
        <dbReference type="ARBA" id="ARBA00022801"/>
    </source>
</evidence>
<dbReference type="AlphaFoldDB" id="A0A0W8IFB5"/>
<dbReference type="SUPFAM" id="SSF50993">
    <property type="entry name" value="Peptidase/esterase 'gauge' domain"/>
    <property type="match status" value="1"/>
</dbReference>
<evidence type="ECO:0000259" key="6">
    <source>
        <dbReference type="Pfam" id="PF02897"/>
    </source>
</evidence>
<evidence type="ECO:0000256" key="1">
    <source>
        <dbReference type="ARBA" id="ARBA00022670"/>
    </source>
</evidence>
<dbReference type="InterPro" id="IPR051167">
    <property type="entry name" value="Prolyl_oligopep/macrocyclase"/>
</dbReference>
<evidence type="ECO:0000313" key="7">
    <source>
        <dbReference type="EMBL" id="KUG58690.1"/>
    </source>
</evidence>
<dbReference type="Gene3D" id="3.40.50.1820">
    <property type="entry name" value="alpha/beta hydrolase"/>
    <property type="match status" value="1"/>
</dbReference>
<dbReference type="InterPro" id="IPR029058">
    <property type="entry name" value="AB_hydrolase_fold"/>
</dbReference>
<dbReference type="GO" id="GO:0005829">
    <property type="term" value="C:cytosol"/>
    <property type="evidence" value="ECO:0007669"/>
    <property type="project" value="TreeGrafter"/>
</dbReference>
<dbReference type="GO" id="GO:0006508">
    <property type="term" value="P:proteolysis"/>
    <property type="evidence" value="ECO:0007669"/>
    <property type="project" value="UniProtKB-KW"/>
</dbReference>
<keyword evidence="8" id="KW-1185">Reference proteome</keyword>
<keyword evidence="2" id="KW-0378">Hydrolase</keyword>
<feature type="domain" description="Peptidase S9 prolyl oligopeptidase catalytic" evidence="5">
    <location>
        <begin position="554"/>
        <end position="755"/>
    </location>
</feature>
<sequence>MTVSSAKPLISPDLDPAQADPHLWLEEVTGEQALAWVRERNARAEDRIQDEAFDPLRTQLREILDASDRIPGVTKRGEHLYNFWTDAEHPQGIWRRTTEESYRSESPEWEILLDLDALSAEEGVTWVWHGAEVLRPREATPAADTHTDTPSNRDTDTPSNADTPADADARTAGDAAPWRHTLISLSPGGSDADVTREFDLRTRRFIPESEGGFHRPQGKGGLSWIDSETVYLTHDDGADAVTSSGYPRVARRWRRGTAVTEAEPVISVEADHLSAVAGYDSTPGYERHIGVRLLGFYDRETYLIDADDPEAMTRVEVPTDVSVGFHRDLILLRPRTDFTHHGVDYRGGSLIVGDAERFMAGEPELRVLFEPTEAAALLGVALTRESILVTIMEDVVHRVEAHWREAGQWRACAAFGELHGSLGVAAVDEEDSEEVWVTSTDWITPTSLHRGTLQGLRSGAPASLELLKQAPERFDSEGLAWVQSFATSEDGTRVPYFLIGRAEAVQAAEAADSESVPGATQIAGPEPHPTILYGYGGFQISQTPSYLGLAGKAWLEAGGVFAVANIRGGGEYGPGWHQAALKQNRHRAYEDFAAVARDLVSTGVTTVEKLACRGGSNGGLLTGNMLTQYPELFGAVVIQVPLLDMRRFAQLLAGASWRAEYGDPETADWEFIQDFSPYHLVGGGVDYPPVLLTTSTRDDRVHPGHARKMTAALEELGADVTYWENTEGGHGGAANPEQQARMNALIYRWLWQQLG</sequence>
<dbReference type="RefSeq" id="WP_058888370.1">
    <property type="nucleotide sequence ID" value="NZ_LQBM01000003.1"/>
</dbReference>
<evidence type="ECO:0000256" key="4">
    <source>
        <dbReference type="SAM" id="MobiDB-lite"/>
    </source>
</evidence>
<dbReference type="PANTHER" id="PTHR42881:SF13">
    <property type="entry name" value="PROLYL ENDOPEPTIDASE"/>
    <property type="match status" value="1"/>
</dbReference>
<feature type="region of interest" description="Disordered" evidence="4">
    <location>
        <begin position="137"/>
        <end position="175"/>
    </location>
</feature>
<dbReference type="PRINTS" id="PR00862">
    <property type="entry name" value="PROLIGOPTASE"/>
</dbReference>
<keyword evidence="3" id="KW-0720">Serine protease</keyword>
<evidence type="ECO:0000259" key="5">
    <source>
        <dbReference type="Pfam" id="PF00326"/>
    </source>
</evidence>
<dbReference type="InterPro" id="IPR002470">
    <property type="entry name" value="Peptidase_S9A"/>
</dbReference>
<protein>
    <submittedName>
        <fullName evidence="7">Prolyl oligopeptidase</fullName>
    </submittedName>
</protein>
<dbReference type="Pfam" id="PF00326">
    <property type="entry name" value="Peptidase_S9"/>
    <property type="match status" value="1"/>
</dbReference>
<feature type="domain" description="Peptidase S9A N-terminal" evidence="6">
    <location>
        <begin position="19"/>
        <end position="126"/>
    </location>
</feature>
<dbReference type="EMBL" id="LQBM01000003">
    <property type="protein sequence ID" value="KUG58690.1"/>
    <property type="molecule type" value="Genomic_DNA"/>
</dbReference>
<dbReference type="Gene3D" id="2.130.10.120">
    <property type="entry name" value="Prolyl oligopeptidase, N-terminal domain"/>
    <property type="match status" value="1"/>
</dbReference>
<name>A0A0W8IFB5_9MICC</name>
<feature type="compositionally biased region" description="Basic and acidic residues" evidence="4">
    <location>
        <begin position="145"/>
        <end position="156"/>
    </location>
</feature>
<dbReference type="STRING" id="317018.AVL63_01070"/>
<dbReference type="PANTHER" id="PTHR42881">
    <property type="entry name" value="PROLYL ENDOPEPTIDASE"/>
    <property type="match status" value="1"/>
</dbReference>
<keyword evidence="1" id="KW-0645">Protease</keyword>
<reference evidence="8" key="1">
    <citation type="submission" date="2015-12" db="EMBL/GenBank/DDBJ databases">
        <authorList>
            <person name="Nair G.R."/>
            <person name="Kaur G."/>
            <person name="Mayilraj S."/>
        </authorList>
    </citation>
    <scope>NUCLEOTIDE SEQUENCE [LARGE SCALE GENOMIC DNA]</scope>
    <source>
        <strain evidence="8">CD08_7</strain>
    </source>
</reference>